<name>A0AAP9R0V2_KLEAE</name>
<sequence>MIKIDIERPQDIPLVQQVIIEAFGSADEAMLVKKLREDSGWIPTLSLVARDNQGTIVGHAVCTRASVGLHPAVTLAPVSVHPAFQGMGIGSALVTATIEAARAAGEKLMTVLGHPDYYPRFGFQPASVHGVICQLNDGPDAAKMVMSLDNTAIPGGEMGFCKPMTEAIQAWQPDHA</sequence>
<proteinExistence type="predicted"/>
<evidence type="ECO:0000313" key="3">
    <source>
        <dbReference type="Proteomes" id="UP000514462"/>
    </source>
</evidence>
<dbReference type="Pfam" id="PF13508">
    <property type="entry name" value="Acetyltransf_7"/>
    <property type="match status" value="1"/>
</dbReference>
<dbReference type="RefSeq" id="WP_047041122.1">
    <property type="nucleotide sequence ID" value="NZ_CAYAFT010000003.1"/>
</dbReference>
<protein>
    <submittedName>
        <fullName evidence="2">N-acetyltransferase</fullName>
    </submittedName>
</protein>
<reference evidence="3" key="1">
    <citation type="submission" date="2020-06" db="EMBL/GenBank/DDBJ databases">
        <title>REHAB project genomes.</title>
        <authorList>
            <person name="Shaw L.P."/>
        </authorList>
    </citation>
    <scope>NUCLEOTIDE SEQUENCE [LARGE SCALE GENOMIC DNA]</scope>
    <source>
        <strain evidence="3">RHBSTW-00938</strain>
    </source>
</reference>
<dbReference type="EMBL" id="CP055904">
    <property type="protein sequence ID" value="QMR42263.1"/>
    <property type="molecule type" value="Genomic_DNA"/>
</dbReference>
<dbReference type="Proteomes" id="UP000514462">
    <property type="component" value="Chromosome"/>
</dbReference>
<dbReference type="PROSITE" id="PS51186">
    <property type="entry name" value="GNAT"/>
    <property type="match status" value="1"/>
</dbReference>
<dbReference type="CDD" id="cd04301">
    <property type="entry name" value="NAT_SF"/>
    <property type="match status" value="1"/>
</dbReference>
<dbReference type="AlphaFoldDB" id="A0AAP9R0V2"/>
<organism evidence="2 3">
    <name type="scientific">Klebsiella aerogenes</name>
    <name type="common">Enterobacter aerogenes</name>
    <dbReference type="NCBI Taxonomy" id="548"/>
    <lineage>
        <taxon>Bacteria</taxon>
        <taxon>Pseudomonadati</taxon>
        <taxon>Pseudomonadota</taxon>
        <taxon>Gammaproteobacteria</taxon>
        <taxon>Enterobacterales</taxon>
        <taxon>Enterobacteriaceae</taxon>
        <taxon>Klebsiella/Raoultella group</taxon>
        <taxon>Klebsiella</taxon>
    </lineage>
</organism>
<evidence type="ECO:0000313" key="2">
    <source>
        <dbReference type="EMBL" id="QMR42263.1"/>
    </source>
</evidence>
<feature type="domain" description="N-acetyltransferase" evidence="1">
    <location>
        <begin position="2"/>
        <end position="149"/>
    </location>
</feature>
<dbReference type="SUPFAM" id="SSF55729">
    <property type="entry name" value="Acyl-CoA N-acyltransferases (Nat)"/>
    <property type="match status" value="1"/>
</dbReference>
<dbReference type="InterPro" id="IPR016181">
    <property type="entry name" value="Acyl_CoA_acyltransferase"/>
</dbReference>
<dbReference type="GO" id="GO:0016747">
    <property type="term" value="F:acyltransferase activity, transferring groups other than amino-acyl groups"/>
    <property type="evidence" value="ECO:0007669"/>
    <property type="project" value="InterPro"/>
</dbReference>
<dbReference type="InterPro" id="IPR000182">
    <property type="entry name" value="GNAT_dom"/>
</dbReference>
<dbReference type="Gene3D" id="3.40.630.30">
    <property type="match status" value="1"/>
</dbReference>
<gene>
    <name evidence="2" type="ORF">HV331_23445</name>
</gene>
<accession>A0AAP9R0V2</accession>
<evidence type="ECO:0000259" key="1">
    <source>
        <dbReference type="PROSITE" id="PS51186"/>
    </source>
</evidence>